<dbReference type="Proteomes" id="UP001501624">
    <property type="component" value="Unassembled WGS sequence"/>
</dbReference>
<evidence type="ECO:0000313" key="2">
    <source>
        <dbReference type="EMBL" id="GAA3800691.1"/>
    </source>
</evidence>
<comment type="caution">
    <text evidence="2">The sequence shown here is derived from an EMBL/GenBank/DDBJ whole genome shotgun (WGS) entry which is preliminary data.</text>
</comment>
<gene>
    <name evidence="2" type="ORF">GCM10022380_17620</name>
</gene>
<sequence>MGEILGIGVTHYPPLSGVDEDMAWLLRKNLQDPLVPEHAKDPASWPERMRQEWGSDEGRAAATRHRERLVSALDHCRSEIDAFEPDVVLIWGDDQYENFREDIIPPYAVLAYPDLTIKPWATMAHSSGMDDKPNVWNEGPDTVLEVKGAPDIARGLAKDLLEQGIDVSYAYRPLHQEGFAHAFLNTLLYLDYHRRGFPYPVIAFPLNCYGSLVVANKGFAVSLGETPAQLDPPSPPPWRFMEVGRAVARAFAATDLRVVLVASSSWSHAFNTDKTWRLQPDVAADRVLYDAMTKGDYDVWRTRTTTEIEDSGQQELLNWYTLAGAMEELGRPKPDWSVFEESYVFNSSKVFAVYRP</sequence>
<reference evidence="3" key="1">
    <citation type="journal article" date="2019" name="Int. J. Syst. Evol. Microbiol.">
        <title>The Global Catalogue of Microorganisms (GCM) 10K type strain sequencing project: providing services to taxonomists for standard genome sequencing and annotation.</title>
        <authorList>
            <consortium name="The Broad Institute Genomics Platform"/>
            <consortium name="The Broad Institute Genome Sequencing Center for Infectious Disease"/>
            <person name="Wu L."/>
            <person name="Ma J."/>
        </authorList>
    </citation>
    <scope>NUCLEOTIDE SEQUENCE [LARGE SCALE GENOMIC DNA]</scope>
    <source>
        <strain evidence="3">JCM 17017</strain>
    </source>
</reference>
<keyword evidence="3" id="KW-1185">Reference proteome</keyword>
<dbReference type="RefSeq" id="WP_020419096.1">
    <property type="nucleotide sequence ID" value="NZ_BAABCM010000001.1"/>
</dbReference>
<feature type="domain" description="Extradiol ring-cleavage dioxygenase class III enzyme subunit B" evidence="1">
    <location>
        <begin position="233"/>
        <end position="331"/>
    </location>
</feature>
<evidence type="ECO:0000259" key="1">
    <source>
        <dbReference type="Pfam" id="PF02900"/>
    </source>
</evidence>
<dbReference type="SUPFAM" id="SSF53213">
    <property type="entry name" value="LigB-like"/>
    <property type="match status" value="1"/>
</dbReference>
<organism evidence="2 3">
    <name type="scientific">Amycolatopsis tucumanensis</name>
    <dbReference type="NCBI Taxonomy" id="401106"/>
    <lineage>
        <taxon>Bacteria</taxon>
        <taxon>Bacillati</taxon>
        <taxon>Actinomycetota</taxon>
        <taxon>Actinomycetes</taxon>
        <taxon>Pseudonocardiales</taxon>
        <taxon>Pseudonocardiaceae</taxon>
        <taxon>Amycolatopsis</taxon>
    </lineage>
</organism>
<proteinExistence type="predicted"/>
<dbReference type="EMBL" id="BAABCM010000001">
    <property type="protein sequence ID" value="GAA3800691.1"/>
    <property type="molecule type" value="Genomic_DNA"/>
</dbReference>
<dbReference type="Pfam" id="PF02900">
    <property type="entry name" value="LigB"/>
    <property type="match status" value="1"/>
</dbReference>
<evidence type="ECO:0000313" key="3">
    <source>
        <dbReference type="Proteomes" id="UP001501624"/>
    </source>
</evidence>
<dbReference type="Gene3D" id="3.40.830.10">
    <property type="entry name" value="LigB-like"/>
    <property type="match status" value="1"/>
</dbReference>
<dbReference type="InterPro" id="IPR004183">
    <property type="entry name" value="Xdiol_dOase_suB"/>
</dbReference>
<protein>
    <recommendedName>
        <fullName evidence="1">Extradiol ring-cleavage dioxygenase class III enzyme subunit B domain-containing protein</fullName>
    </recommendedName>
</protein>
<name>A0ABP7HQQ5_9PSEU</name>
<accession>A0ABP7HQQ5</accession>